<comment type="caution">
    <text evidence="10">The sequence shown here is derived from an EMBL/GenBank/DDBJ whole genome shotgun (WGS) entry which is preliminary data.</text>
</comment>
<dbReference type="PANTHER" id="PTHR43301">
    <property type="entry name" value="ARABINAN ENDO-1,5-ALPHA-L-ARABINOSIDASE"/>
    <property type="match status" value="1"/>
</dbReference>
<dbReference type="Proteomes" id="UP000223913">
    <property type="component" value="Unassembled WGS sequence"/>
</dbReference>
<evidence type="ECO:0000256" key="7">
    <source>
        <dbReference type="PIRSR" id="PIRSR026534-2"/>
    </source>
</evidence>
<feature type="binding site" evidence="7">
    <location>
        <begin position="169"/>
        <end position="171"/>
    </location>
    <ligand>
        <name>substrate</name>
    </ligand>
</feature>
<dbReference type="PANTHER" id="PTHR43301:SF3">
    <property type="entry name" value="ARABINAN ENDO-1,5-ALPHA-L-ARABINOSIDASE A-RELATED"/>
    <property type="match status" value="1"/>
</dbReference>
<protein>
    <submittedName>
        <fullName evidence="10">Arabinan endo-1,5-alpha-L-arabinosidase</fullName>
    </submittedName>
</protein>
<feature type="site" description="Important for substrate recognition" evidence="8">
    <location>
        <position position="285"/>
    </location>
</feature>
<evidence type="ECO:0000313" key="10">
    <source>
        <dbReference type="EMBL" id="PHN08395.1"/>
    </source>
</evidence>
<evidence type="ECO:0000256" key="6">
    <source>
        <dbReference type="PIRSR" id="PIRSR026534-1"/>
    </source>
</evidence>
<accession>A0A2D0NIR4</accession>
<evidence type="ECO:0000256" key="9">
    <source>
        <dbReference type="SAM" id="SignalP"/>
    </source>
</evidence>
<keyword evidence="3 5" id="KW-0378">Hydrolase</keyword>
<feature type="binding site" evidence="7">
    <location>
        <begin position="149"/>
        <end position="152"/>
    </location>
    <ligand>
        <name>substrate</name>
    </ligand>
</feature>
<dbReference type="InterPro" id="IPR050727">
    <property type="entry name" value="GH43_arabinanases"/>
</dbReference>
<evidence type="ECO:0000256" key="3">
    <source>
        <dbReference type="ARBA" id="ARBA00022801"/>
    </source>
</evidence>
<name>A0A2D0NIR4_FLAN2</name>
<feature type="binding site" evidence="7">
    <location>
        <position position="109"/>
    </location>
    <ligand>
        <name>substrate</name>
    </ligand>
</feature>
<dbReference type="Pfam" id="PF04616">
    <property type="entry name" value="Glyco_hydro_43"/>
    <property type="match status" value="1"/>
</dbReference>
<dbReference type="GO" id="GO:0046558">
    <property type="term" value="F:arabinan endo-1,5-alpha-L-arabinosidase activity"/>
    <property type="evidence" value="ECO:0007669"/>
    <property type="project" value="InterPro"/>
</dbReference>
<evidence type="ECO:0000256" key="4">
    <source>
        <dbReference type="ARBA" id="ARBA00023295"/>
    </source>
</evidence>
<dbReference type="PIRSF" id="PIRSF026534">
    <property type="entry name" value="Endo_alpha-L-arabinosidase"/>
    <property type="match status" value="1"/>
</dbReference>
<dbReference type="Gene3D" id="2.115.10.20">
    <property type="entry name" value="Glycosyl hydrolase domain, family 43"/>
    <property type="match status" value="1"/>
</dbReference>
<feature type="signal peptide" evidence="9">
    <location>
        <begin position="1"/>
        <end position="24"/>
    </location>
</feature>
<dbReference type="RefSeq" id="WP_099147987.1">
    <property type="nucleotide sequence ID" value="NZ_PDUD01000001.1"/>
</dbReference>
<dbReference type="CDD" id="cd18830">
    <property type="entry name" value="GH43_CjArb43A-like"/>
    <property type="match status" value="1"/>
</dbReference>
<keyword evidence="9" id="KW-0732">Signal</keyword>
<organism evidence="10 11">
    <name type="scientific">Flavilitoribacter nigricans (strain ATCC 23147 / DSM 23189 / NBRC 102662 / NCIMB 1420 / SS-2)</name>
    <name type="common">Lewinella nigricans</name>
    <dbReference type="NCBI Taxonomy" id="1122177"/>
    <lineage>
        <taxon>Bacteria</taxon>
        <taxon>Pseudomonadati</taxon>
        <taxon>Bacteroidota</taxon>
        <taxon>Saprospiria</taxon>
        <taxon>Saprospirales</taxon>
        <taxon>Lewinellaceae</taxon>
        <taxon>Flavilitoribacter</taxon>
    </lineage>
</organism>
<dbReference type="EMBL" id="PDUD01000001">
    <property type="protein sequence ID" value="PHN08395.1"/>
    <property type="molecule type" value="Genomic_DNA"/>
</dbReference>
<evidence type="ECO:0000256" key="8">
    <source>
        <dbReference type="PIRSR" id="PIRSR026534-3"/>
    </source>
</evidence>
<feature type="active site" description="Proton acceptor" evidence="6">
    <location>
        <position position="32"/>
    </location>
</feature>
<feature type="site" description="Important for catalytic activity, responsible for pKa modulation of the active site Glu and correct orientation of both the proton donor and substrate" evidence="8">
    <location>
        <position position="152"/>
    </location>
</feature>
<keyword evidence="4 5" id="KW-0326">Glycosidase</keyword>
<reference evidence="10 11" key="1">
    <citation type="submission" date="2017-10" db="EMBL/GenBank/DDBJ databases">
        <title>The draft genome sequence of Lewinella nigricans NBRC 102662.</title>
        <authorList>
            <person name="Wang K."/>
        </authorList>
    </citation>
    <scope>NUCLEOTIDE SEQUENCE [LARGE SCALE GENOMIC DNA]</scope>
    <source>
        <strain evidence="10 11">NBRC 102662</strain>
    </source>
</reference>
<gene>
    <name evidence="10" type="ORF">CRP01_00345</name>
</gene>
<feature type="chain" id="PRO_5013288374" evidence="9">
    <location>
        <begin position="25"/>
        <end position="335"/>
    </location>
</feature>
<dbReference type="InterPro" id="IPR023296">
    <property type="entry name" value="Glyco_hydro_beta-prop_sf"/>
</dbReference>
<evidence type="ECO:0000256" key="2">
    <source>
        <dbReference type="ARBA" id="ARBA00009865"/>
    </source>
</evidence>
<dbReference type="GO" id="GO:0031222">
    <property type="term" value="P:arabinan catabolic process"/>
    <property type="evidence" value="ECO:0007669"/>
    <property type="project" value="UniProtKB-UniPathway"/>
</dbReference>
<comment type="pathway">
    <text evidence="1 5">Glycan metabolism; L-arabinan degradation.</text>
</comment>
<evidence type="ECO:0000256" key="1">
    <source>
        <dbReference type="ARBA" id="ARBA00004834"/>
    </source>
</evidence>
<feature type="active site" description="Proton donor" evidence="6">
    <location>
        <position position="215"/>
    </location>
</feature>
<dbReference type="OrthoDB" id="9801455at2"/>
<evidence type="ECO:0000313" key="11">
    <source>
        <dbReference type="Proteomes" id="UP000223913"/>
    </source>
</evidence>
<sequence>MCKLPVFRLLLAIICLFAVGSTRAQSDIRVHDPVAIRQGDTYYLFCTGRGISVWSSPDLENWTKQAAVFEHAPDWTQSIVPGFRNHIWAPDISYHDGQYYLYYSISAFGKNTSAIGVATNATLDPESPDFKWQDHGMVIQSIPNRDLWNAIDPNLAVDEEGAAWLSFGSFWGGLKLFKLADNRLQPAQPQEWHTIAKRERDPLEEDDRAGQAALEAPFIFQKNGYYYLFASYDYCCRGAESTYKVKVGRSKDIRGPYLDKDGNRMDQGGGSIVLEGNEQWPGLGHNSIYTFDGQDYFIFHAYDMQDNGRPKLKISTVGWDEDGWPVVDQRGLVTR</sequence>
<dbReference type="InterPro" id="IPR006710">
    <property type="entry name" value="Glyco_hydro_43"/>
</dbReference>
<comment type="similarity">
    <text evidence="2 5">Belongs to the glycosyl hydrolase 43 family.</text>
</comment>
<dbReference type="AlphaFoldDB" id="A0A2D0NIR4"/>
<dbReference type="UniPathway" id="UPA00667"/>
<evidence type="ECO:0000256" key="5">
    <source>
        <dbReference type="PIRNR" id="PIRNR026534"/>
    </source>
</evidence>
<keyword evidence="11" id="KW-1185">Reference proteome</keyword>
<feature type="binding site" evidence="7">
    <location>
        <position position="32"/>
    </location>
    <ligand>
        <name>substrate</name>
    </ligand>
</feature>
<dbReference type="SUPFAM" id="SSF75005">
    <property type="entry name" value="Arabinanase/levansucrase/invertase"/>
    <property type="match status" value="1"/>
</dbReference>
<proteinExistence type="inferred from homology"/>
<dbReference type="InterPro" id="IPR016840">
    <property type="entry name" value="Glyco_hydro_43_endo_a_Ara-ase"/>
</dbReference>